<sequence>MTDQDAPVLTRFDPATGIGRLVLNRPAVLNAADATLAMGVREAVRYFAGVDGLRCLVLTGAGRAFMAGGDVASFAADPAQTETVMHAILDAMNPAVLALRDLPAPILAAPHGVAAGAGFSLVLAADIVIAQAGTKFLMAYDRIGTVPDCGGSWFLPRKVGMGRAAEMMVLSHTLTAEQAQDWGIVNRIAPADGFAAAVDALAAQLAQGPGRAFAAGRKLLDAAFGASLAEHLEAERNGFIAMTRTADFREGTGAFLAKRPPAFTGR</sequence>
<dbReference type="PANTHER" id="PTHR43459:SF1">
    <property type="entry name" value="EG:BACN32G11.4 PROTEIN"/>
    <property type="match status" value="1"/>
</dbReference>
<protein>
    <submittedName>
        <fullName evidence="2">Enoyl-CoA hydratase-related protein</fullName>
    </submittedName>
</protein>
<organism evidence="2 3">
    <name type="scientific">Ruixingdingia sedimenti</name>
    <dbReference type="NCBI Taxonomy" id="3073604"/>
    <lineage>
        <taxon>Bacteria</taxon>
        <taxon>Pseudomonadati</taxon>
        <taxon>Pseudomonadota</taxon>
        <taxon>Alphaproteobacteria</taxon>
        <taxon>Rhodobacterales</taxon>
        <taxon>Paracoccaceae</taxon>
        <taxon>Ruixingdingia</taxon>
    </lineage>
</organism>
<comment type="caution">
    <text evidence="2">The sequence shown here is derived from an EMBL/GenBank/DDBJ whole genome shotgun (WGS) entry which is preliminary data.</text>
</comment>
<dbReference type="Proteomes" id="UP001247754">
    <property type="component" value="Unassembled WGS sequence"/>
</dbReference>
<dbReference type="SUPFAM" id="SSF52096">
    <property type="entry name" value="ClpP/crotonase"/>
    <property type="match status" value="1"/>
</dbReference>
<evidence type="ECO:0000313" key="3">
    <source>
        <dbReference type="Proteomes" id="UP001247754"/>
    </source>
</evidence>
<dbReference type="InterPro" id="IPR001753">
    <property type="entry name" value="Enoyl-CoA_hydra/iso"/>
</dbReference>
<comment type="similarity">
    <text evidence="1">Belongs to the enoyl-CoA hydratase/isomerase family.</text>
</comment>
<dbReference type="InterPro" id="IPR029045">
    <property type="entry name" value="ClpP/crotonase-like_dom_sf"/>
</dbReference>
<reference evidence="2 3" key="1">
    <citation type="submission" date="2023-09" db="EMBL/GenBank/DDBJ databases">
        <title>Xinfangfangia sedmenti sp. nov., isolated the sedment.</title>
        <authorList>
            <person name="Xu L."/>
        </authorList>
    </citation>
    <scope>NUCLEOTIDE SEQUENCE [LARGE SCALE GENOMIC DNA]</scope>
    <source>
        <strain evidence="2 3">LG-4</strain>
    </source>
</reference>
<dbReference type="CDD" id="cd06558">
    <property type="entry name" value="crotonase-like"/>
    <property type="match status" value="1"/>
</dbReference>
<proteinExistence type="inferred from homology"/>
<keyword evidence="3" id="KW-1185">Reference proteome</keyword>
<gene>
    <name evidence="2" type="ORF">RGD00_14035</name>
</gene>
<evidence type="ECO:0000256" key="1">
    <source>
        <dbReference type="ARBA" id="ARBA00005254"/>
    </source>
</evidence>
<dbReference type="RefSeq" id="WP_310457966.1">
    <property type="nucleotide sequence ID" value="NZ_JAVKPH010000016.1"/>
</dbReference>
<dbReference type="Gene3D" id="1.10.12.10">
    <property type="entry name" value="Lyase 2-enoyl-coa Hydratase, Chain A, domain 2"/>
    <property type="match status" value="1"/>
</dbReference>
<dbReference type="EMBL" id="JAVKPH010000016">
    <property type="protein sequence ID" value="MDR5653730.1"/>
    <property type="molecule type" value="Genomic_DNA"/>
</dbReference>
<evidence type="ECO:0000313" key="2">
    <source>
        <dbReference type="EMBL" id="MDR5653730.1"/>
    </source>
</evidence>
<dbReference type="Pfam" id="PF00378">
    <property type="entry name" value="ECH_1"/>
    <property type="match status" value="1"/>
</dbReference>
<dbReference type="InterPro" id="IPR014748">
    <property type="entry name" value="Enoyl-CoA_hydra_C"/>
</dbReference>
<accession>A0ABU1FA20</accession>
<dbReference type="PANTHER" id="PTHR43459">
    <property type="entry name" value="ENOYL-COA HYDRATASE"/>
    <property type="match status" value="1"/>
</dbReference>
<dbReference type="Gene3D" id="3.90.226.10">
    <property type="entry name" value="2-enoyl-CoA Hydratase, Chain A, domain 1"/>
    <property type="match status" value="1"/>
</dbReference>
<name>A0ABU1FA20_9RHOB</name>